<proteinExistence type="predicted"/>
<accession>A0ABN8P505</accession>
<comment type="caution">
    <text evidence="2">The sequence shown here is derived from an EMBL/GenBank/DDBJ whole genome shotgun (WGS) entry which is preliminary data.</text>
</comment>
<dbReference type="Proteomes" id="UP001159405">
    <property type="component" value="Unassembled WGS sequence"/>
</dbReference>
<feature type="transmembrane region" description="Helical" evidence="1">
    <location>
        <begin position="18"/>
        <end position="39"/>
    </location>
</feature>
<organism evidence="2 3">
    <name type="scientific">Porites lobata</name>
    <dbReference type="NCBI Taxonomy" id="104759"/>
    <lineage>
        <taxon>Eukaryota</taxon>
        <taxon>Metazoa</taxon>
        <taxon>Cnidaria</taxon>
        <taxon>Anthozoa</taxon>
        <taxon>Hexacorallia</taxon>
        <taxon>Scleractinia</taxon>
        <taxon>Fungiina</taxon>
        <taxon>Poritidae</taxon>
        <taxon>Porites</taxon>
    </lineage>
</organism>
<evidence type="ECO:0000256" key="1">
    <source>
        <dbReference type="SAM" id="Phobius"/>
    </source>
</evidence>
<keyword evidence="1" id="KW-0472">Membrane</keyword>
<keyword evidence="1" id="KW-0812">Transmembrane</keyword>
<name>A0ABN8P505_9CNID</name>
<gene>
    <name evidence="2" type="ORF">PLOB_00034496</name>
</gene>
<evidence type="ECO:0000313" key="3">
    <source>
        <dbReference type="Proteomes" id="UP001159405"/>
    </source>
</evidence>
<evidence type="ECO:0000313" key="2">
    <source>
        <dbReference type="EMBL" id="CAH3129697.1"/>
    </source>
</evidence>
<keyword evidence="1" id="KW-1133">Transmembrane helix</keyword>
<dbReference type="EMBL" id="CALNXK010000047">
    <property type="protein sequence ID" value="CAH3129697.1"/>
    <property type="molecule type" value="Genomic_DNA"/>
</dbReference>
<sequence>MATNDIKMDGSTTLDPSLYVLIMFSILQNSPYFCVFKYVRAVKQKVWNDADNRERETYATLYRFLYSF</sequence>
<protein>
    <submittedName>
        <fullName evidence="2">Uncharacterized protein</fullName>
    </submittedName>
</protein>
<keyword evidence="3" id="KW-1185">Reference proteome</keyword>
<reference evidence="2 3" key="1">
    <citation type="submission" date="2022-05" db="EMBL/GenBank/DDBJ databases">
        <authorList>
            <consortium name="Genoscope - CEA"/>
            <person name="William W."/>
        </authorList>
    </citation>
    <scope>NUCLEOTIDE SEQUENCE [LARGE SCALE GENOMIC DNA]</scope>
</reference>